<comment type="caution">
    <text evidence="9">The sequence shown here is derived from an EMBL/GenBank/DDBJ whole genome shotgun (WGS) entry which is preliminary data.</text>
</comment>
<evidence type="ECO:0000256" key="3">
    <source>
        <dbReference type="ARBA" id="ARBA00022692"/>
    </source>
</evidence>
<dbReference type="InterPro" id="IPR032807">
    <property type="entry name" value="GNVR"/>
</dbReference>
<dbReference type="AlphaFoldDB" id="A0A2M8HAC0"/>
<dbReference type="EMBL" id="PGCP01000013">
    <property type="protein sequence ID" value="PJC93526.1"/>
    <property type="molecule type" value="Genomic_DNA"/>
</dbReference>
<keyword evidence="3 6" id="KW-0812">Transmembrane</keyword>
<evidence type="ECO:0000313" key="10">
    <source>
        <dbReference type="Proteomes" id="UP000232060"/>
    </source>
</evidence>
<accession>A0A2M8HAC0</accession>
<dbReference type="SUPFAM" id="SSF160355">
    <property type="entry name" value="Bacterial polysaccharide co-polymerase-like"/>
    <property type="match status" value="1"/>
</dbReference>
<reference evidence="9 10" key="1">
    <citation type="submission" date="2017-11" db="EMBL/GenBank/DDBJ databases">
        <title>Draft genome sequence of environmental isolate Aeromonas lusitania sp. nov. MDC 2473.</title>
        <authorList>
            <person name="Colston S.M."/>
            <person name="Navarro A."/>
            <person name="Martinez-Murcia A.J."/>
            <person name="Graf J."/>
        </authorList>
    </citation>
    <scope>NUCLEOTIDE SEQUENCE [LARGE SCALE GENOMIC DNA]</scope>
    <source>
        <strain evidence="9 10">MDC 2473</strain>
    </source>
</reference>
<proteinExistence type="predicted"/>
<evidence type="ECO:0000256" key="2">
    <source>
        <dbReference type="ARBA" id="ARBA00022475"/>
    </source>
</evidence>
<evidence type="ECO:0000259" key="8">
    <source>
        <dbReference type="Pfam" id="PF13807"/>
    </source>
</evidence>
<name>A0A2M8HAC0_9GAMM</name>
<dbReference type="InterPro" id="IPR050445">
    <property type="entry name" value="Bact_polysacc_biosynth/exp"/>
</dbReference>
<feature type="transmembrane region" description="Helical" evidence="6">
    <location>
        <begin position="331"/>
        <end position="350"/>
    </location>
</feature>
<evidence type="ECO:0000256" key="6">
    <source>
        <dbReference type="SAM" id="Phobius"/>
    </source>
</evidence>
<evidence type="ECO:0000256" key="4">
    <source>
        <dbReference type="ARBA" id="ARBA00022989"/>
    </source>
</evidence>
<feature type="domain" description="Polysaccharide chain length determinant N-terminal" evidence="7">
    <location>
        <begin position="23"/>
        <end position="88"/>
    </location>
</feature>
<keyword evidence="10" id="KW-1185">Reference proteome</keyword>
<dbReference type="Proteomes" id="UP000232060">
    <property type="component" value="Unassembled WGS sequence"/>
</dbReference>
<keyword evidence="4 6" id="KW-1133">Transmembrane helix</keyword>
<dbReference type="Pfam" id="PF13807">
    <property type="entry name" value="GNVR"/>
    <property type="match status" value="1"/>
</dbReference>
<keyword evidence="2" id="KW-1003">Cell membrane</keyword>
<dbReference type="Gene3D" id="3.30.1890.10">
    <property type="entry name" value="FepE-like"/>
    <property type="match status" value="1"/>
</dbReference>
<feature type="transmembrane region" description="Helical" evidence="6">
    <location>
        <begin position="39"/>
        <end position="58"/>
    </location>
</feature>
<evidence type="ECO:0000313" key="9">
    <source>
        <dbReference type="EMBL" id="PJC93526.1"/>
    </source>
</evidence>
<dbReference type="GO" id="GO:0004713">
    <property type="term" value="F:protein tyrosine kinase activity"/>
    <property type="evidence" value="ECO:0007669"/>
    <property type="project" value="TreeGrafter"/>
</dbReference>
<dbReference type="PANTHER" id="PTHR32309:SF13">
    <property type="entry name" value="FERRIC ENTEROBACTIN TRANSPORT PROTEIN FEPE"/>
    <property type="match status" value="1"/>
</dbReference>
<organism evidence="9 10">
    <name type="scientific">Aeromonas lusitana</name>
    <dbReference type="NCBI Taxonomy" id="931529"/>
    <lineage>
        <taxon>Bacteria</taxon>
        <taxon>Pseudomonadati</taxon>
        <taxon>Pseudomonadota</taxon>
        <taxon>Gammaproteobacteria</taxon>
        <taxon>Aeromonadales</taxon>
        <taxon>Aeromonadaceae</taxon>
        <taxon>Aeromonas</taxon>
    </lineage>
</organism>
<dbReference type="GO" id="GO:0005886">
    <property type="term" value="C:plasma membrane"/>
    <property type="evidence" value="ECO:0007669"/>
    <property type="project" value="UniProtKB-SubCell"/>
</dbReference>
<feature type="domain" description="Tyrosine-protein kinase G-rich" evidence="8">
    <location>
        <begin position="323"/>
        <end position="353"/>
    </location>
</feature>
<evidence type="ECO:0000256" key="1">
    <source>
        <dbReference type="ARBA" id="ARBA00004651"/>
    </source>
</evidence>
<keyword evidence="5 6" id="KW-0472">Membrane</keyword>
<gene>
    <name evidence="9" type="ORF">CUC44_09700</name>
</gene>
<evidence type="ECO:0000259" key="7">
    <source>
        <dbReference type="Pfam" id="PF02706"/>
    </source>
</evidence>
<protein>
    <submittedName>
        <fullName evidence="9">O-antigen chain length regulator</fullName>
    </submittedName>
</protein>
<dbReference type="Pfam" id="PF02706">
    <property type="entry name" value="Wzz"/>
    <property type="match status" value="1"/>
</dbReference>
<dbReference type="PANTHER" id="PTHR32309">
    <property type="entry name" value="TYROSINE-PROTEIN KINASE"/>
    <property type="match status" value="1"/>
</dbReference>
<dbReference type="RefSeq" id="WP_100859785.1">
    <property type="nucleotide sequence ID" value="NZ_PGCP01000013.1"/>
</dbReference>
<dbReference type="OrthoDB" id="9775724at2"/>
<sequence>MNKQIFDNSDNKLPQGWQASSSDELDLRELILVLWRQKILILVVAGVFSTAGVAYALLAPQVWVSQAEIKQPTLKETESLELNLNQLINAQIPVTAFSDFEKKSLYVDFINNFNGLNNKRQFLIERGYLELEAAKAGTTEPKQKRQLLKKMAEGISAQALDKLSEEVTLSLAADSAEEAKLRLEQYIEFIQQQESMAKGKELDTIWQNRIKTLQTQFESAKMDTLKQLQDDILRTEYSLRITQAAGIEAPVQNLQSQGSLNIDLGARALAEKLKILKEIKNPEFMNPALGDLRLQLSSLQAIKLEELPFQSFAYLASPSEPLSRDKPKRPLIVVLATLLGGMLGVGIVLIRHAFRRPEQI</sequence>
<evidence type="ECO:0000256" key="5">
    <source>
        <dbReference type="ARBA" id="ARBA00023136"/>
    </source>
</evidence>
<comment type="subcellular location">
    <subcellularLocation>
        <location evidence="1">Cell membrane</location>
        <topology evidence="1">Multi-pass membrane protein</topology>
    </subcellularLocation>
</comment>
<dbReference type="InterPro" id="IPR003856">
    <property type="entry name" value="LPS_length_determ_N"/>
</dbReference>